<gene>
    <name evidence="13" type="ORF">BXYJ_LOCUS261</name>
</gene>
<evidence type="ECO:0000313" key="13">
    <source>
        <dbReference type="EMBL" id="CAD5208025.1"/>
    </source>
</evidence>
<protein>
    <submittedName>
        <fullName evidence="13">(pine wood nematode) hypothetical protein</fullName>
    </submittedName>
</protein>
<dbReference type="CDD" id="cd00093">
    <property type="entry name" value="HTH_XRE"/>
    <property type="match status" value="1"/>
</dbReference>
<feature type="compositionally biased region" description="Polar residues" evidence="9">
    <location>
        <begin position="457"/>
        <end position="488"/>
    </location>
</feature>
<feature type="region of interest" description="Disordered" evidence="9">
    <location>
        <begin position="121"/>
        <end position="149"/>
    </location>
</feature>
<dbReference type="SMART" id="SM00389">
    <property type="entry name" value="HOX"/>
    <property type="match status" value="1"/>
</dbReference>
<dbReference type="Pfam" id="PF00046">
    <property type="entry name" value="Homeodomain"/>
    <property type="match status" value="1"/>
</dbReference>
<dbReference type="CDD" id="cd00086">
    <property type="entry name" value="homeodomain"/>
    <property type="match status" value="1"/>
</dbReference>
<dbReference type="EMBL" id="CAJFCV020000001">
    <property type="protein sequence ID" value="CAG9079958.1"/>
    <property type="molecule type" value="Genomic_DNA"/>
</dbReference>
<evidence type="ECO:0000256" key="5">
    <source>
        <dbReference type="ARBA" id="ARBA00023163"/>
    </source>
</evidence>
<dbReference type="InterPro" id="IPR001356">
    <property type="entry name" value="HD"/>
</dbReference>
<evidence type="ECO:0000256" key="3">
    <source>
        <dbReference type="ARBA" id="ARBA00023125"/>
    </source>
</evidence>
<keyword evidence="16" id="KW-1185">Reference proteome</keyword>
<dbReference type="PROSITE" id="PS51936">
    <property type="entry name" value="POU_4"/>
    <property type="match status" value="1"/>
</dbReference>
<evidence type="ECO:0000256" key="2">
    <source>
        <dbReference type="ARBA" id="ARBA00023015"/>
    </source>
</evidence>
<dbReference type="eggNOG" id="ENOG502QQSR">
    <property type="taxonomic scope" value="Eukaryota"/>
</dbReference>
<evidence type="ECO:0000259" key="12">
    <source>
        <dbReference type="PROSITE" id="PS51937"/>
    </source>
</evidence>
<feature type="compositionally biased region" description="Low complexity" evidence="9">
    <location>
        <begin position="348"/>
        <end position="359"/>
    </location>
</feature>
<dbReference type="GO" id="GO:0045893">
    <property type="term" value="P:positive regulation of DNA-templated transcription"/>
    <property type="evidence" value="ECO:0007669"/>
    <property type="project" value="InterPro"/>
</dbReference>
<dbReference type="Pfam" id="PF04814">
    <property type="entry name" value="HNF-1_N"/>
    <property type="match status" value="1"/>
</dbReference>
<dbReference type="Proteomes" id="UP000095284">
    <property type="component" value="Unplaced"/>
</dbReference>
<organism evidence="15 17">
    <name type="scientific">Bursaphelenchus xylophilus</name>
    <name type="common">Pinewood nematode worm</name>
    <name type="synonym">Aphelenchoides xylophilus</name>
    <dbReference type="NCBI Taxonomy" id="6326"/>
    <lineage>
        <taxon>Eukaryota</taxon>
        <taxon>Metazoa</taxon>
        <taxon>Ecdysozoa</taxon>
        <taxon>Nematoda</taxon>
        <taxon>Chromadorea</taxon>
        <taxon>Rhabditida</taxon>
        <taxon>Tylenchina</taxon>
        <taxon>Tylenchomorpha</taxon>
        <taxon>Aphelenchoidea</taxon>
        <taxon>Aphelenchoididae</taxon>
        <taxon>Bursaphelenchus</taxon>
    </lineage>
</organism>
<evidence type="ECO:0000256" key="1">
    <source>
        <dbReference type="ARBA" id="ARBA00004123"/>
    </source>
</evidence>
<feature type="region of interest" description="Disordered" evidence="9">
    <location>
        <begin position="328"/>
        <end position="366"/>
    </location>
</feature>
<dbReference type="GO" id="GO:0003691">
    <property type="term" value="F:double-stranded telomeric DNA binding"/>
    <property type="evidence" value="ECO:0007669"/>
    <property type="project" value="InterPro"/>
</dbReference>
<feature type="domain" description="HNF-p1" evidence="12">
    <location>
        <begin position="1"/>
        <end position="31"/>
    </location>
</feature>
<accession>A0A1I7S145</accession>
<evidence type="ECO:0000256" key="7">
    <source>
        <dbReference type="PROSITE-ProRule" id="PRU00108"/>
    </source>
</evidence>
<reference evidence="14" key="2">
    <citation type="submission" date="2020-08" db="EMBL/GenBank/DDBJ databases">
        <authorList>
            <person name="Kikuchi T."/>
        </authorList>
    </citation>
    <scope>NUCLEOTIDE SEQUENCE</scope>
    <source>
        <strain evidence="13">Ka4C1</strain>
    </source>
</reference>
<dbReference type="SUPFAM" id="SSF46689">
    <property type="entry name" value="Homeodomain-like"/>
    <property type="match status" value="1"/>
</dbReference>
<feature type="DNA-binding region" description="Homeobox" evidence="7">
    <location>
        <begin position="253"/>
        <end position="332"/>
    </location>
</feature>
<feature type="region of interest" description="Disordered" evidence="9">
    <location>
        <begin position="452"/>
        <end position="491"/>
    </location>
</feature>
<dbReference type="InterPro" id="IPR010982">
    <property type="entry name" value="Lambda_DNA-bd_dom_sf"/>
</dbReference>
<dbReference type="AlphaFoldDB" id="A0A1I7S145"/>
<dbReference type="PANTHER" id="PTHR14618:SF0">
    <property type="entry name" value="HOMEOBOX-CONTAINING PROTEIN 1"/>
    <property type="match status" value="1"/>
</dbReference>
<dbReference type="Gene3D" id="1.10.10.60">
    <property type="entry name" value="Homeodomain-like"/>
    <property type="match status" value="1"/>
</dbReference>
<dbReference type="Proteomes" id="UP000582659">
    <property type="component" value="Unassembled WGS sequence"/>
</dbReference>
<dbReference type="Proteomes" id="UP000659654">
    <property type="component" value="Unassembled WGS sequence"/>
</dbReference>
<sequence length="516" mass="57467">MNLFTVEQLELVRRLRSSGVTADNIAEAFRAMEKMETEVPANPDQNPPVSAADFAAFVATSTSTPTFNPAQASSIPNSVLVRQLQQLAEQQQQSTSAITSSAENLQRCAFTTVPESCVFGSSMHSQSSPTLPRPQPSAARPIRSQRQPMKDITTLEDPNELEQFMAQGEEACISDMKKFITQYSLRQTTVAQMTGVSQPYISKLLNGNHRELSLRCRRNIYAWYLNCRRHPAMYCQDPTTRLETNGDGELVPQRRERYVFRPVLIRMLEQFFAESPFPDGNKRAEIAQACNTALQAEKRVILGGQLMPKEVVTPQVIANWFANKRKEMRRKSNEENRNRQFLNPSALETPSSPEGSTSSFVESPSSNLLPPLQFGVPLAFLTQQQQPQPQPPPQGISIENLLALNNLSNPLTELLQRSVQLQQLNRNDSATISSTEKVDEQMPVLSAINDETHASEDGSTPSSRSSPQAPNSTESLKSGDESMSNKNQFDLMEKMFGASMMSLMQQLKPNPLPSVE</sequence>
<dbReference type="Gene3D" id="1.10.260.40">
    <property type="entry name" value="lambda repressor-like DNA-binding domains"/>
    <property type="match status" value="1"/>
</dbReference>
<keyword evidence="2" id="KW-0805">Transcription regulation</keyword>
<dbReference type="InterPro" id="IPR001387">
    <property type="entry name" value="Cro/C1-type_HTH"/>
</dbReference>
<dbReference type="PROSITE" id="PS51937">
    <property type="entry name" value="HNF_P1"/>
    <property type="match status" value="1"/>
</dbReference>
<evidence type="ECO:0000259" key="10">
    <source>
        <dbReference type="PROSITE" id="PS50071"/>
    </source>
</evidence>
<dbReference type="SMR" id="A0A1I7S145"/>
<dbReference type="PANTHER" id="PTHR14618">
    <property type="entry name" value="HOMEODOX-CONTAINING PROTEIN 1 HMBOX1"/>
    <property type="match status" value="1"/>
</dbReference>
<keyword evidence="5" id="KW-0804">Transcription</keyword>
<evidence type="ECO:0000259" key="11">
    <source>
        <dbReference type="PROSITE" id="PS51936"/>
    </source>
</evidence>
<evidence type="ECO:0000256" key="6">
    <source>
        <dbReference type="ARBA" id="ARBA00023242"/>
    </source>
</evidence>
<dbReference type="OrthoDB" id="5856131at2759"/>
<reference evidence="17" key="1">
    <citation type="submission" date="2016-11" db="UniProtKB">
        <authorList>
            <consortium name="WormBaseParasite"/>
        </authorList>
    </citation>
    <scope>IDENTIFICATION</scope>
</reference>
<evidence type="ECO:0000313" key="16">
    <source>
        <dbReference type="Proteomes" id="UP000659654"/>
    </source>
</evidence>
<evidence type="ECO:0000313" key="14">
    <source>
        <dbReference type="EMBL" id="CAG9079958.1"/>
    </source>
</evidence>
<keyword evidence="3 7" id="KW-0238">DNA-binding</keyword>
<dbReference type="InterPro" id="IPR044866">
    <property type="entry name" value="HNF_P1"/>
</dbReference>
<dbReference type="GO" id="GO:0005634">
    <property type="term" value="C:nucleus"/>
    <property type="evidence" value="ECO:0007669"/>
    <property type="project" value="UniProtKB-SubCell"/>
</dbReference>
<feature type="domain" description="POU-specific atypical" evidence="11">
    <location>
        <begin position="144"/>
        <end position="240"/>
    </location>
</feature>
<dbReference type="PROSITE" id="PS50071">
    <property type="entry name" value="HOMEOBOX_2"/>
    <property type="match status" value="1"/>
</dbReference>
<dbReference type="EMBL" id="CAJFDI010000001">
    <property type="protein sequence ID" value="CAD5208025.1"/>
    <property type="molecule type" value="Genomic_DNA"/>
</dbReference>
<dbReference type="InterPro" id="IPR009057">
    <property type="entry name" value="Homeodomain-like_sf"/>
</dbReference>
<evidence type="ECO:0000313" key="15">
    <source>
        <dbReference type="Proteomes" id="UP000095284"/>
    </source>
</evidence>
<comment type="subcellular location">
    <subcellularLocation>
        <location evidence="1 7 8">Nucleus</location>
    </subcellularLocation>
</comment>
<name>A0A1I7S145_BURXY</name>
<dbReference type="InterPro" id="IPR040363">
    <property type="entry name" value="HMBOX1"/>
</dbReference>
<keyword evidence="6 7" id="KW-0539">Nucleus</keyword>
<evidence type="ECO:0000256" key="8">
    <source>
        <dbReference type="RuleBase" id="RU000682"/>
    </source>
</evidence>
<feature type="domain" description="Homeobox" evidence="10">
    <location>
        <begin position="251"/>
        <end position="331"/>
    </location>
</feature>
<proteinExistence type="predicted"/>
<dbReference type="InterPro" id="IPR006899">
    <property type="entry name" value="HNF-1_N"/>
</dbReference>
<evidence type="ECO:0000256" key="4">
    <source>
        <dbReference type="ARBA" id="ARBA00023155"/>
    </source>
</evidence>
<keyword evidence="4 7" id="KW-0371">Homeobox</keyword>
<dbReference type="SUPFAM" id="SSF47413">
    <property type="entry name" value="lambda repressor-like DNA-binding domains"/>
    <property type="match status" value="1"/>
</dbReference>
<dbReference type="WBParaSite" id="BXY_0672000.1">
    <property type="protein sequence ID" value="BXY_0672000.1"/>
    <property type="gene ID" value="BXY_0672000"/>
</dbReference>
<evidence type="ECO:0000313" key="17">
    <source>
        <dbReference type="WBParaSite" id="BXY_0672000.1"/>
    </source>
</evidence>
<evidence type="ECO:0000256" key="9">
    <source>
        <dbReference type="SAM" id="MobiDB-lite"/>
    </source>
</evidence>
<dbReference type="InterPro" id="IPR044869">
    <property type="entry name" value="HNF-1_POU"/>
</dbReference>